<proteinExistence type="predicted"/>
<keyword evidence="2" id="KW-1185">Reference proteome</keyword>
<evidence type="ECO:0000313" key="1">
    <source>
        <dbReference type="EMBL" id="EAX91217.1"/>
    </source>
</evidence>
<protein>
    <submittedName>
        <fullName evidence="1">Uncharacterized protein</fullName>
    </submittedName>
</protein>
<reference evidence="1" key="1">
    <citation type="submission" date="2006-10" db="EMBL/GenBank/DDBJ databases">
        <authorList>
            <person name="Amadeo P."/>
            <person name="Zhao Q."/>
            <person name="Wortman J."/>
            <person name="Fraser-Liggett C."/>
            <person name="Carlton J."/>
        </authorList>
    </citation>
    <scope>NUCLEOTIDE SEQUENCE</scope>
    <source>
        <strain evidence="1">G3</strain>
    </source>
</reference>
<name>A2FV52_TRIV3</name>
<dbReference type="VEuPathDB" id="TrichDB:TVAGG3_1045670"/>
<organism evidence="1 2">
    <name type="scientific">Trichomonas vaginalis (strain ATCC PRA-98 / G3)</name>
    <dbReference type="NCBI Taxonomy" id="412133"/>
    <lineage>
        <taxon>Eukaryota</taxon>
        <taxon>Metamonada</taxon>
        <taxon>Parabasalia</taxon>
        <taxon>Trichomonadida</taxon>
        <taxon>Trichomonadidae</taxon>
        <taxon>Trichomonas</taxon>
    </lineage>
</organism>
<evidence type="ECO:0000313" key="2">
    <source>
        <dbReference type="Proteomes" id="UP000001542"/>
    </source>
</evidence>
<dbReference type="Proteomes" id="UP000001542">
    <property type="component" value="Unassembled WGS sequence"/>
</dbReference>
<dbReference type="AlphaFoldDB" id="A2FV52"/>
<dbReference type="InParanoid" id="A2FV52"/>
<gene>
    <name evidence="1" type="ORF">TVAG_066220</name>
</gene>
<sequence>MFIFLLTFAFYPEISRWVSHLTRITFDGASRYHHNVVIFYNQNEFTMPSDNPIPKMLVNPQIITAKSTGGTLRWMVMQTPLDCNSYDYFQINGNSSKSILFNPLGVQSNKRHCMFFGSNSKHSFTIYKGKFTPGRVFAENPNIYNSREEVLGETLTIINWNNLYLYYDKNESNLPPIVAVKSFGKISDEPVYSDFWRTDVNVIEERWLPNEYKAEFGYNSIELNSNLFTYIVFPDGQKVYAIFVDTQNVFYENGQKLEEFLALNNNRYIGLKPIESVTLEFYVMDTKDECQTISAMVNAAGNQAFFHTPDISYRKNCLILASKYEMDYTLYYSSDMEVNDPFYIRDINQKPIYIDIGNDRIYNISHSKFSLVCKHNQYYSGKFGVYSCKFSSSWVSTDGLTAGLFGIIARPSNVQVKNLFIASFGKHSLNISSTEDTIIDFPTKYGFDSTIIIFNKQYFINQNEVYNTRRPLIVRSSSGYHTLYFKLILVDKRCKNSYIINGNSQSYFVNLQQTDGLICMHFVSYSKIKGNVINPLDDNFTQYGDNYMNYRSNSIEQGVTLRINNPGQINSLVGVANIETMESNPEEFSSGIFNKQFEIITFPKSKMHESKEGFNEIEIQNDELVILLSKPKKYQNMILNFKSTSSLKEFYKNLLKQNLRNKKIVYIQTTAVNSKISYYFSKFNNDCYTFNMVSDKIGKQYFMMAEPNKKHCISMISTKEATMMFYTEDQVTKVYKIKEYKKQTFQYIEFSSNNETNIMIKEIPLIGNEFISNTNNIYSESKQLQEIGENYYIAHPGYNSVSLSKTKIIYPIENGFKFLLCLTPSQMFI</sequence>
<reference evidence="1" key="2">
    <citation type="journal article" date="2007" name="Science">
        <title>Draft genome sequence of the sexually transmitted pathogen Trichomonas vaginalis.</title>
        <authorList>
            <person name="Carlton J.M."/>
            <person name="Hirt R.P."/>
            <person name="Silva J.C."/>
            <person name="Delcher A.L."/>
            <person name="Schatz M."/>
            <person name="Zhao Q."/>
            <person name="Wortman J.R."/>
            <person name="Bidwell S.L."/>
            <person name="Alsmark U.C.M."/>
            <person name="Besteiro S."/>
            <person name="Sicheritz-Ponten T."/>
            <person name="Noel C.J."/>
            <person name="Dacks J.B."/>
            <person name="Foster P.G."/>
            <person name="Simillion C."/>
            <person name="Van de Peer Y."/>
            <person name="Miranda-Saavedra D."/>
            <person name="Barton G.J."/>
            <person name="Westrop G.D."/>
            <person name="Mueller S."/>
            <person name="Dessi D."/>
            <person name="Fiori P.L."/>
            <person name="Ren Q."/>
            <person name="Paulsen I."/>
            <person name="Zhang H."/>
            <person name="Bastida-Corcuera F.D."/>
            <person name="Simoes-Barbosa A."/>
            <person name="Brown M.T."/>
            <person name="Hayes R.D."/>
            <person name="Mukherjee M."/>
            <person name="Okumura C.Y."/>
            <person name="Schneider R."/>
            <person name="Smith A.J."/>
            <person name="Vanacova S."/>
            <person name="Villalvazo M."/>
            <person name="Haas B.J."/>
            <person name="Pertea M."/>
            <person name="Feldblyum T.V."/>
            <person name="Utterback T.R."/>
            <person name="Shu C.L."/>
            <person name="Osoegawa K."/>
            <person name="de Jong P.J."/>
            <person name="Hrdy I."/>
            <person name="Horvathova L."/>
            <person name="Zubacova Z."/>
            <person name="Dolezal P."/>
            <person name="Malik S.B."/>
            <person name="Logsdon J.M. Jr."/>
            <person name="Henze K."/>
            <person name="Gupta A."/>
            <person name="Wang C.C."/>
            <person name="Dunne R.L."/>
            <person name="Upcroft J.A."/>
            <person name="Upcroft P."/>
            <person name="White O."/>
            <person name="Salzberg S.L."/>
            <person name="Tang P."/>
            <person name="Chiu C.-H."/>
            <person name="Lee Y.-S."/>
            <person name="Embley T.M."/>
            <person name="Coombs G.H."/>
            <person name="Mottram J.C."/>
            <person name="Tachezy J."/>
            <person name="Fraser-Liggett C.M."/>
            <person name="Johnson P.J."/>
        </authorList>
    </citation>
    <scope>NUCLEOTIDE SEQUENCE [LARGE SCALE GENOMIC DNA]</scope>
    <source>
        <strain evidence="1">G3</strain>
    </source>
</reference>
<dbReference type="VEuPathDB" id="TrichDB:TVAG_066220"/>
<dbReference type="VEuPathDB" id="TrichDB:TVAGG3_0073940"/>
<dbReference type="EMBL" id="DS114050">
    <property type="protein sequence ID" value="EAX91217.1"/>
    <property type="molecule type" value="Genomic_DNA"/>
</dbReference>
<accession>A2FV52</accession>